<dbReference type="GO" id="GO:0003676">
    <property type="term" value="F:nucleic acid binding"/>
    <property type="evidence" value="ECO:0007669"/>
    <property type="project" value="InterPro"/>
</dbReference>
<protein>
    <recommendedName>
        <fullName evidence="3">tRNA intron endonuclease catalytic domain-containing protein</fullName>
    </recommendedName>
</protein>
<evidence type="ECO:0000313" key="1">
    <source>
        <dbReference type="EMBL" id="GGP21820.1"/>
    </source>
</evidence>
<comment type="caution">
    <text evidence="1">The sequence shown here is derived from an EMBL/GenBank/DDBJ whole genome shotgun (WGS) entry which is preliminary data.</text>
</comment>
<dbReference type="Proteomes" id="UP000610960">
    <property type="component" value="Unassembled WGS sequence"/>
</dbReference>
<gene>
    <name evidence="1" type="ORF">GCM10007981_15180</name>
</gene>
<keyword evidence="2" id="KW-1185">Reference proteome</keyword>
<reference evidence="1" key="1">
    <citation type="journal article" date="2014" name="Int. J. Syst. Evol. Microbiol.">
        <title>Complete genome sequence of Corynebacterium casei LMG S-19264T (=DSM 44701T), isolated from a smear-ripened cheese.</title>
        <authorList>
            <consortium name="US DOE Joint Genome Institute (JGI-PGF)"/>
            <person name="Walter F."/>
            <person name="Albersmeier A."/>
            <person name="Kalinowski J."/>
            <person name="Ruckert C."/>
        </authorList>
    </citation>
    <scope>NUCLEOTIDE SEQUENCE</scope>
    <source>
        <strain evidence="1">JCM 10088</strain>
    </source>
</reference>
<evidence type="ECO:0008006" key="3">
    <source>
        <dbReference type="Google" id="ProtNLM"/>
    </source>
</evidence>
<name>A0A830GX03_9CREN</name>
<dbReference type="GO" id="GO:0006388">
    <property type="term" value="P:tRNA splicing, via endonucleolytic cleavage and ligation"/>
    <property type="evidence" value="ECO:0007669"/>
    <property type="project" value="InterPro"/>
</dbReference>
<evidence type="ECO:0000313" key="2">
    <source>
        <dbReference type="Proteomes" id="UP000610960"/>
    </source>
</evidence>
<dbReference type="Gene3D" id="3.40.1350.10">
    <property type="match status" value="1"/>
</dbReference>
<reference evidence="1" key="2">
    <citation type="submission" date="2020-09" db="EMBL/GenBank/DDBJ databases">
        <authorList>
            <person name="Sun Q."/>
            <person name="Ohkuma M."/>
        </authorList>
    </citation>
    <scope>NUCLEOTIDE SEQUENCE</scope>
    <source>
        <strain evidence="1">JCM 10088</strain>
    </source>
</reference>
<dbReference type="AlphaFoldDB" id="A0A830GX03"/>
<dbReference type="InterPro" id="IPR011856">
    <property type="entry name" value="tRNA_endonuc-like_dom_sf"/>
</dbReference>
<proteinExistence type="predicted"/>
<dbReference type="SUPFAM" id="SSF53032">
    <property type="entry name" value="tRNA-intron endonuclease catalytic domain-like"/>
    <property type="match status" value="1"/>
</dbReference>
<dbReference type="InterPro" id="IPR036167">
    <property type="entry name" value="tRNA_intron_Endo_cat-like_sf"/>
</dbReference>
<sequence length="152" mass="17335">MVPGDDATKLYLREKGLSADPVELAYILSSDASVAVYIDDRKMTLEQVLPDNDFWRFIVFLDLKKRGYRAHVLRGSSVDLVAWEKKKDSIRDRPRYIIKIVNEGKGETVRSIIDLIKYSESNGMQLILALVSADGILTYYKAFTFKPIKSDL</sequence>
<organism evidence="1 2">
    <name type="scientific">Thermocladium modestius</name>
    <dbReference type="NCBI Taxonomy" id="62609"/>
    <lineage>
        <taxon>Archaea</taxon>
        <taxon>Thermoproteota</taxon>
        <taxon>Thermoprotei</taxon>
        <taxon>Thermoproteales</taxon>
        <taxon>Thermoproteaceae</taxon>
        <taxon>Thermocladium</taxon>
    </lineage>
</organism>
<dbReference type="EMBL" id="BMNL01000003">
    <property type="protein sequence ID" value="GGP21820.1"/>
    <property type="molecule type" value="Genomic_DNA"/>
</dbReference>
<accession>A0A830GX03</accession>